<protein>
    <submittedName>
        <fullName evidence="2 3">Uncharacterized protein LOC106119108</fullName>
    </submittedName>
</protein>
<feature type="transmembrane region" description="Helical" evidence="1">
    <location>
        <begin position="33"/>
        <end position="54"/>
    </location>
</feature>
<sequence>MDSNRRNRRKKCRFGATTEINGLETNETSNSCYLAHICSYLILSSLIVIVYLLMEYNCTTCKAKCDLNCISKHVENISTHLSFMKDSYKDLENQVLKLSREFPKFEGQLEVLETLANTLDATENGWDPKTQEPLPYVGVSLEYSRKHFRGLNKSTQNPYAT</sequence>
<evidence type="ECO:0000313" key="3">
    <source>
        <dbReference type="RefSeq" id="XP_013169439.1"/>
    </source>
</evidence>
<evidence type="ECO:0000313" key="2">
    <source>
        <dbReference type="RefSeq" id="XP_013169438.1"/>
    </source>
</evidence>
<keyword evidence="1" id="KW-0812">Transmembrane</keyword>
<dbReference type="AlphaFoldDB" id="A0AAJ6ZC31"/>
<accession>A0AAJ6ZC31</accession>
<dbReference type="RefSeq" id="XP_013169438.1">
    <property type="nucleotide sequence ID" value="XM_013313984.1"/>
</dbReference>
<dbReference type="GeneID" id="106119108"/>
<dbReference type="Proteomes" id="UP000694872">
    <property type="component" value="Unplaced"/>
</dbReference>
<keyword evidence="1" id="KW-1133">Transmembrane helix</keyword>
<dbReference type="KEGG" id="pxu:106119108"/>
<keyword evidence="1" id="KW-0472">Membrane</keyword>
<reference evidence="2 3" key="1">
    <citation type="submission" date="2025-04" db="UniProtKB">
        <authorList>
            <consortium name="RefSeq"/>
        </authorList>
    </citation>
    <scope>IDENTIFICATION</scope>
</reference>
<organism evidence="3">
    <name type="scientific">Papilio xuthus</name>
    <name type="common">Asian swallowtail butterfly</name>
    <dbReference type="NCBI Taxonomy" id="66420"/>
    <lineage>
        <taxon>Eukaryota</taxon>
        <taxon>Metazoa</taxon>
        <taxon>Ecdysozoa</taxon>
        <taxon>Arthropoda</taxon>
        <taxon>Hexapoda</taxon>
        <taxon>Insecta</taxon>
        <taxon>Pterygota</taxon>
        <taxon>Neoptera</taxon>
        <taxon>Endopterygota</taxon>
        <taxon>Lepidoptera</taxon>
        <taxon>Glossata</taxon>
        <taxon>Ditrysia</taxon>
        <taxon>Papilionoidea</taxon>
        <taxon>Papilionidae</taxon>
        <taxon>Papilioninae</taxon>
        <taxon>Papilio</taxon>
    </lineage>
</organism>
<name>A0AAJ6ZC31_PAPXU</name>
<evidence type="ECO:0000256" key="1">
    <source>
        <dbReference type="SAM" id="Phobius"/>
    </source>
</evidence>
<proteinExistence type="predicted"/>
<dbReference type="RefSeq" id="XP_013169439.1">
    <property type="nucleotide sequence ID" value="XM_013313985.1"/>
</dbReference>
<gene>
    <name evidence="2 3" type="primary">LOC106119108</name>
</gene>